<organism evidence="12 13">
    <name type="scientific">Tropilaelaps mercedesae</name>
    <dbReference type="NCBI Taxonomy" id="418985"/>
    <lineage>
        <taxon>Eukaryota</taxon>
        <taxon>Metazoa</taxon>
        <taxon>Ecdysozoa</taxon>
        <taxon>Arthropoda</taxon>
        <taxon>Chelicerata</taxon>
        <taxon>Arachnida</taxon>
        <taxon>Acari</taxon>
        <taxon>Parasitiformes</taxon>
        <taxon>Mesostigmata</taxon>
        <taxon>Gamasina</taxon>
        <taxon>Dermanyssoidea</taxon>
        <taxon>Laelapidae</taxon>
        <taxon>Tropilaelaps</taxon>
    </lineage>
</organism>
<dbReference type="FunFam" id="3.10.310.40:FF:000002">
    <property type="entry name" value="alanine--tRNA ligase, cytoplasmic"/>
    <property type="match status" value="1"/>
</dbReference>
<evidence type="ECO:0000313" key="12">
    <source>
        <dbReference type="EMBL" id="OQR67961.1"/>
    </source>
</evidence>
<reference evidence="12 13" key="1">
    <citation type="journal article" date="2017" name="Gigascience">
        <title>Draft genome of the honey bee ectoparasitic mite, Tropilaelaps mercedesae, is shaped by the parasitic life history.</title>
        <authorList>
            <person name="Dong X."/>
            <person name="Armstrong S.D."/>
            <person name="Xia D."/>
            <person name="Makepeace B.L."/>
            <person name="Darby A.C."/>
            <person name="Kadowaki T."/>
        </authorList>
    </citation>
    <scope>NUCLEOTIDE SEQUENCE [LARGE SCALE GENOMIC DNA]</scope>
    <source>
        <strain evidence="12">Wuxi-XJTLU</strain>
    </source>
</reference>
<dbReference type="PANTHER" id="PTHR11777:SF9">
    <property type="entry name" value="ALANINE--TRNA LIGASE, CYTOPLASMIC"/>
    <property type="match status" value="1"/>
</dbReference>
<dbReference type="GO" id="GO:0006419">
    <property type="term" value="P:alanyl-tRNA aminoacylation"/>
    <property type="evidence" value="ECO:0007669"/>
    <property type="project" value="TreeGrafter"/>
</dbReference>
<protein>
    <recommendedName>
        <fullName evidence="2">alanine--tRNA ligase</fullName>
        <ecNumber evidence="2">6.1.1.7</ecNumber>
    </recommendedName>
</protein>
<name>A0A1V9X3J2_9ACAR</name>
<dbReference type="GO" id="GO:0002161">
    <property type="term" value="F:aminoacyl-tRNA deacylase activity"/>
    <property type="evidence" value="ECO:0007669"/>
    <property type="project" value="TreeGrafter"/>
</dbReference>
<proteinExistence type="inferred from homology"/>
<keyword evidence="10" id="KW-0175">Coiled coil</keyword>
<evidence type="ECO:0000256" key="1">
    <source>
        <dbReference type="ARBA" id="ARBA00008226"/>
    </source>
</evidence>
<evidence type="ECO:0000313" key="13">
    <source>
        <dbReference type="Proteomes" id="UP000192247"/>
    </source>
</evidence>
<keyword evidence="6" id="KW-0067">ATP-binding</keyword>
<dbReference type="GO" id="GO:0004813">
    <property type="term" value="F:alanine-tRNA ligase activity"/>
    <property type="evidence" value="ECO:0007669"/>
    <property type="project" value="UniProtKB-EC"/>
</dbReference>
<evidence type="ECO:0000256" key="8">
    <source>
        <dbReference type="ARBA" id="ARBA00022917"/>
    </source>
</evidence>
<dbReference type="Gene3D" id="3.10.310.40">
    <property type="match status" value="1"/>
</dbReference>
<evidence type="ECO:0000256" key="2">
    <source>
        <dbReference type="ARBA" id="ARBA00013168"/>
    </source>
</evidence>
<dbReference type="OrthoDB" id="2423964at2759"/>
<keyword evidence="4 12" id="KW-0436">Ligase</keyword>
<keyword evidence="9" id="KW-0030">Aminoacyl-tRNA synthetase</keyword>
<dbReference type="FunFam" id="3.30.980.10:FF:000004">
    <property type="entry name" value="Alanine--tRNA ligase, cytoplasmic"/>
    <property type="match status" value="1"/>
</dbReference>
<evidence type="ECO:0000256" key="5">
    <source>
        <dbReference type="ARBA" id="ARBA00022741"/>
    </source>
</evidence>
<dbReference type="AlphaFoldDB" id="A0A1V9X3J2"/>
<keyword evidence="5" id="KW-0547">Nucleotide-binding</keyword>
<evidence type="ECO:0000256" key="7">
    <source>
        <dbReference type="ARBA" id="ARBA00022884"/>
    </source>
</evidence>
<dbReference type="InterPro" id="IPR050058">
    <property type="entry name" value="Ala-tRNA_ligase"/>
</dbReference>
<comment type="caution">
    <text evidence="12">The sequence shown here is derived from an EMBL/GenBank/DDBJ whole genome shotgun (WGS) entry which is preliminary data.</text>
</comment>
<dbReference type="STRING" id="418985.A0A1V9X3J2"/>
<comment type="similarity">
    <text evidence="1">Belongs to the class-II aminoacyl-tRNA synthetase family.</text>
</comment>
<evidence type="ECO:0000256" key="3">
    <source>
        <dbReference type="ARBA" id="ARBA00022555"/>
    </source>
</evidence>
<sequence length="246" mass="26726">MNTSVEFCGGTHLHNVGHIGDFVISQEEAIAKGIRRIVALTGVEAAKANKRAEYLEAEVKHIKENVSKDKAVGKRIVELSEEISKSAISYWRKDELRNELKKAKKVLDDQDKQNKAAAQMEALEEIKRTLTDSNAPPYVVKQLQVGGNGKALDAVLKQIRVLAPSASAMLFSIDEEKNRLICLSGVPKQVVADKGLSAVEWVRHVADVIGGKGGGKDESAQASGTNPQALNKAMEMADEFARLKLA</sequence>
<evidence type="ECO:0000256" key="4">
    <source>
        <dbReference type="ARBA" id="ARBA00022598"/>
    </source>
</evidence>
<dbReference type="InterPro" id="IPR012947">
    <property type="entry name" value="tRNA_SAD"/>
</dbReference>
<evidence type="ECO:0000259" key="11">
    <source>
        <dbReference type="SMART" id="SM00863"/>
    </source>
</evidence>
<dbReference type="Proteomes" id="UP000192247">
    <property type="component" value="Unassembled WGS sequence"/>
</dbReference>
<feature type="coiled-coil region" evidence="10">
    <location>
        <begin position="93"/>
        <end position="120"/>
    </location>
</feature>
<keyword evidence="3" id="KW-0820">tRNA-binding</keyword>
<dbReference type="EMBL" id="MNPL01026494">
    <property type="protein sequence ID" value="OQR67961.1"/>
    <property type="molecule type" value="Genomic_DNA"/>
</dbReference>
<dbReference type="Gene3D" id="3.30.980.10">
    <property type="entry name" value="Threonyl-trna Synthetase, Chain A, domain 2"/>
    <property type="match status" value="1"/>
</dbReference>
<keyword evidence="7" id="KW-0694">RNA-binding</keyword>
<dbReference type="InterPro" id="IPR003156">
    <property type="entry name" value="DHHA1_dom"/>
</dbReference>
<dbReference type="PANTHER" id="PTHR11777">
    <property type="entry name" value="ALANYL-TRNA SYNTHETASE"/>
    <property type="match status" value="1"/>
</dbReference>
<dbReference type="GO" id="GO:0005524">
    <property type="term" value="F:ATP binding"/>
    <property type="evidence" value="ECO:0007669"/>
    <property type="project" value="UniProtKB-KW"/>
</dbReference>
<gene>
    <name evidence="12" type="ORF">BIW11_13206</name>
</gene>
<evidence type="ECO:0000256" key="9">
    <source>
        <dbReference type="ARBA" id="ARBA00023146"/>
    </source>
</evidence>
<evidence type="ECO:0000256" key="10">
    <source>
        <dbReference type="SAM" id="Coils"/>
    </source>
</evidence>
<dbReference type="Pfam" id="PF02272">
    <property type="entry name" value="DHHA1"/>
    <property type="match status" value="1"/>
</dbReference>
<keyword evidence="8" id="KW-0648">Protein biosynthesis</keyword>
<dbReference type="SUPFAM" id="SSF55186">
    <property type="entry name" value="ThrRS/AlaRS common domain"/>
    <property type="match status" value="1"/>
</dbReference>
<dbReference type="EC" id="6.1.1.7" evidence="2"/>
<dbReference type="GO" id="GO:0005739">
    <property type="term" value="C:mitochondrion"/>
    <property type="evidence" value="ECO:0007669"/>
    <property type="project" value="TreeGrafter"/>
</dbReference>
<dbReference type="Pfam" id="PF07973">
    <property type="entry name" value="tRNA_SAD"/>
    <property type="match status" value="1"/>
</dbReference>
<feature type="domain" description="Threonyl/alanyl tRNA synthetase SAD" evidence="11">
    <location>
        <begin position="1"/>
        <end position="38"/>
    </location>
</feature>
<accession>A0A1V9X3J2</accession>
<dbReference type="InParanoid" id="A0A1V9X3J2"/>
<dbReference type="GO" id="GO:0000049">
    <property type="term" value="F:tRNA binding"/>
    <property type="evidence" value="ECO:0007669"/>
    <property type="project" value="UniProtKB-KW"/>
</dbReference>
<evidence type="ECO:0000256" key="6">
    <source>
        <dbReference type="ARBA" id="ARBA00022840"/>
    </source>
</evidence>
<dbReference type="SMART" id="SM00863">
    <property type="entry name" value="tRNA_SAD"/>
    <property type="match status" value="1"/>
</dbReference>
<dbReference type="InterPro" id="IPR018163">
    <property type="entry name" value="Thr/Ala-tRNA-synth_IIc_edit"/>
</dbReference>
<keyword evidence="13" id="KW-1185">Reference proteome</keyword>